<reference evidence="2" key="1">
    <citation type="submission" date="2022-11" db="UniProtKB">
        <authorList>
            <consortium name="WormBaseParasite"/>
        </authorList>
    </citation>
    <scope>IDENTIFICATION</scope>
</reference>
<evidence type="ECO:0000313" key="2">
    <source>
        <dbReference type="WBParaSite" id="nRc.2.0.1.t43204-RA"/>
    </source>
</evidence>
<accession>A0A915KXK5</accession>
<organism evidence="1 2">
    <name type="scientific">Romanomermis culicivorax</name>
    <name type="common">Nematode worm</name>
    <dbReference type="NCBI Taxonomy" id="13658"/>
    <lineage>
        <taxon>Eukaryota</taxon>
        <taxon>Metazoa</taxon>
        <taxon>Ecdysozoa</taxon>
        <taxon>Nematoda</taxon>
        <taxon>Enoplea</taxon>
        <taxon>Dorylaimia</taxon>
        <taxon>Mermithida</taxon>
        <taxon>Mermithoidea</taxon>
        <taxon>Mermithidae</taxon>
        <taxon>Romanomermis</taxon>
    </lineage>
</organism>
<name>A0A915KXK5_ROMCU</name>
<protein>
    <submittedName>
        <fullName evidence="2">Uncharacterized protein</fullName>
    </submittedName>
</protein>
<proteinExistence type="predicted"/>
<keyword evidence="1" id="KW-1185">Reference proteome</keyword>
<dbReference type="Proteomes" id="UP000887565">
    <property type="component" value="Unplaced"/>
</dbReference>
<sequence length="77" mass="9400">MYIYKFRKTVLLLENYTSCSIAWERRRKEKLMDSPEYVDLIDEVVDEDWKEDQVLTRNRNDPFQMIEFKLGYGLGKE</sequence>
<dbReference type="AlphaFoldDB" id="A0A915KXK5"/>
<dbReference type="WBParaSite" id="nRc.2.0.1.t43204-RA">
    <property type="protein sequence ID" value="nRc.2.0.1.t43204-RA"/>
    <property type="gene ID" value="nRc.2.0.1.g43204"/>
</dbReference>
<evidence type="ECO:0000313" key="1">
    <source>
        <dbReference type="Proteomes" id="UP000887565"/>
    </source>
</evidence>